<accession>A0ABQ9E1M7</accession>
<evidence type="ECO:0000313" key="2">
    <source>
        <dbReference type="EMBL" id="KAJ8299244.1"/>
    </source>
</evidence>
<proteinExistence type="predicted"/>
<keyword evidence="3" id="KW-1185">Reference proteome</keyword>
<feature type="compositionally biased region" description="Polar residues" evidence="1">
    <location>
        <begin position="68"/>
        <end position="81"/>
    </location>
</feature>
<reference evidence="2 3" key="1">
    <citation type="submission" date="2022-12" db="EMBL/GenBank/DDBJ databases">
        <title>Chromosome-level genome of Tegillarca granosa.</title>
        <authorList>
            <person name="Kim J."/>
        </authorList>
    </citation>
    <scope>NUCLEOTIDE SEQUENCE [LARGE SCALE GENOMIC DNA]</scope>
    <source>
        <strain evidence="2">Teg-2019</strain>
        <tissue evidence="2">Adductor muscle</tissue>
    </source>
</reference>
<name>A0ABQ9E1M7_TEGGR</name>
<protein>
    <submittedName>
        <fullName evidence="2">Uncharacterized protein</fullName>
    </submittedName>
</protein>
<feature type="region of interest" description="Disordered" evidence="1">
    <location>
        <begin position="1"/>
        <end position="130"/>
    </location>
</feature>
<organism evidence="2 3">
    <name type="scientific">Tegillarca granosa</name>
    <name type="common">Malaysian cockle</name>
    <name type="synonym">Anadara granosa</name>
    <dbReference type="NCBI Taxonomy" id="220873"/>
    <lineage>
        <taxon>Eukaryota</taxon>
        <taxon>Metazoa</taxon>
        <taxon>Spiralia</taxon>
        <taxon>Lophotrochozoa</taxon>
        <taxon>Mollusca</taxon>
        <taxon>Bivalvia</taxon>
        <taxon>Autobranchia</taxon>
        <taxon>Pteriomorphia</taxon>
        <taxon>Arcoida</taxon>
        <taxon>Arcoidea</taxon>
        <taxon>Arcidae</taxon>
        <taxon>Tegillarca</taxon>
    </lineage>
</organism>
<evidence type="ECO:0000256" key="1">
    <source>
        <dbReference type="SAM" id="MobiDB-lite"/>
    </source>
</evidence>
<dbReference type="EMBL" id="JARBDR010000921">
    <property type="protein sequence ID" value="KAJ8299244.1"/>
    <property type="molecule type" value="Genomic_DNA"/>
</dbReference>
<sequence>MLGPGSRTGSAVSLTSEYTSRSVGLISNDSSSDSTQFSDKMEQLKQKQNLLRRYVSNPEKQQSDKCDSSVQRNAKSVSNIHESCDKHITGDDLDSECTDSSMGDHLLPDSLSPFPSKTKPSRESMDDDSCPLVTMITDDMSVKEGRIRQWLTDIGKTGN</sequence>
<evidence type="ECO:0000313" key="3">
    <source>
        <dbReference type="Proteomes" id="UP001217089"/>
    </source>
</evidence>
<dbReference type="Proteomes" id="UP001217089">
    <property type="component" value="Unassembled WGS sequence"/>
</dbReference>
<comment type="caution">
    <text evidence="2">The sequence shown here is derived from an EMBL/GenBank/DDBJ whole genome shotgun (WGS) entry which is preliminary data.</text>
</comment>
<gene>
    <name evidence="2" type="ORF">KUTeg_023304</name>
</gene>
<feature type="compositionally biased region" description="Low complexity" evidence="1">
    <location>
        <begin position="22"/>
        <end position="38"/>
    </location>
</feature>
<feature type="compositionally biased region" description="Polar residues" evidence="1">
    <location>
        <begin position="7"/>
        <end position="21"/>
    </location>
</feature>